<dbReference type="EMBL" id="CP047166">
    <property type="protein sequence ID" value="QRF67479.1"/>
    <property type="molecule type" value="Genomic_DNA"/>
</dbReference>
<keyword evidence="2" id="KW-0812">Transmembrane</keyword>
<keyword evidence="4" id="KW-1185">Reference proteome</keyword>
<keyword evidence="2" id="KW-1133">Transmembrane helix</keyword>
<dbReference type="PANTHER" id="PTHR35519">
    <property type="entry name" value="MEMBRANE PROTEINS"/>
    <property type="match status" value="1"/>
</dbReference>
<dbReference type="PANTHER" id="PTHR35519:SF2">
    <property type="entry name" value="PH DOMAIN PROTEIN"/>
    <property type="match status" value="1"/>
</dbReference>
<dbReference type="Proteomes" id="UP000596387">
    <property type="component" value="Chromosome"/>
</dbReference>
<proteinExistence type="predicted"/>
<feature type="region of interest" description="Disordered" evidence="1">
    <location>
        <begin position="130"/>
        <end position="150"/>
    </location>
</feature>
<organism evidence="3 4">
    <name type="scientific">Ponticoccus alexandrii</name>
    <dbReference type="NCBI Taxonomy" id="1943633"/>
    <lineage>
        <taxon>Bacteria</taxon>
        <taxon>Pseudomonadati</taxon>
        <taxon>Pseudomonadota</taxon>
        <taxon>Alphaproteobacteria</taxon>
        <taxon>Rhodobacterales</taxon>
        <taxon>Roseobacteraceae</taxon>
        <taxon>Ponticoccus</taxon>
    </lineage>
</organism>
<keyword evidence="2" id="KW-0472">Membrane</keyword>
<reference evidence="3 4" key="1">
    <citation type="submission" date="2019-12" db="EMBL/GenBank/DDBJ databases">
        <title>Complete Genome Sequence of a Quorum-Sensing Bacterium,Rhodobacteraceae bacterium C31, Isolated from a marine microalgae symbiotic bacteria.</title>
        <authorList>
            <person name="Zhang Y."/>
        </authorList>
    </citation>
    <scope>NUCLEOTIDE SEQUENCE [LARGE SCALE GENOMIC DNA]</scope>
    <source>
        <strain evidence="3 4">C31</strain>
    </source>
</reference>
<evidence type="ECO:0000256" key="2">
    <source>
        <dbReference type="SAM" id="Phobius"/>
    </source>
</evidence>
<dbReference type="Pfam" id="PF13430">
    <property type="entry name" value="DUF4112"/>
    <property type="match status" value="1"/>
</dbReference>
<evidence type="ECO:0000313" key="4">
    <source>
        <dbReference type="Proteomes" id="UP000596387"/>
    </source>
</evidence>
<feature type="region of interest" description="Disordered" evidence="1">
    <location>
        <begin position="1"/>
        <end position="20"/>
    </location>
</feature>
<accession>A0ABX7FD24</accession>
<name>A0ABX7FD24_9RHOB</name>
<evidence type="ECO:0000313" key="3">
    <source>
        <dbReference type="EMBL" id="QRF67479.1"/>
    </source>
</evidence>
<gene>
    <name evidence="3" type="ORF">GQA70_14865</name>
</gene>
<feature type="transmembrane region" description="Helical" evidence="2">
    <location>
        <begin position="55"/>
        <end position="76"/>
    </location>
</feature>
<dbReference type="InterPro" id="IPR025187">
    <property type="entry name" value="DUF4112"/>
</dbReference>
<feature type="compositionally biased region" description="Polar residues" evidence="1">
    <location>
        <begin position="1"/>
        <end position="17"/>
    </location>
</feature>
<sequence length="150" mass="16214">MPSTSSRAAETGVQDSSPHAPEIAARLRRVDSLANWMDAGYRVPVLGIRFGWDSIIGLVPVVGDLVAALPSLWILAEAHRMGARRGTLLRMALNTGADVMLGSVPIVGDMADVALKANRRNAALLRRDMADGQRAPRTRAPLRHSAWELE</sequence>
<dbReference type="RefSeq" id="WP_052260290.1">
    <property type="nucleotide sequence ID" value="NZ_CP047166.1"/>
</dbReference>
<protein>
    <submittedName>
        <fullName evidence="3">DUF4112 domain-containing protein</fullName>
    </submittedName>
</protein>
<evidence type="ECO:0000256" key="1">
    <source>
        <dbReference type="SAM" id="MobiDB-lite"/>
    </source>
</evidence>